<evidence type="ECO:0000313" key="2">
    <source>
        <dbReference type="Proteomes" id="UP000886501"/>
    </source>
</evidence>
<comment type="caution">
    <text evidence="1">The sequence shown here is derived from an EMBL/GenBank/DDBJ whole genome shotgun (WGS) entry which is preliminary data.</text>
</comment>
<dbReference type="EMBL" id="MU117975">
    <property type="protein sequence ID" value="KAF9651540.1"/>
    <property type="molecule type" value="Genomic_DNA"/>
</dbReference>
<protein>
    <submittedName>
        <fullName evidence="1">Uncharacterized protein</fullName>
    </submittedName>
</protein>
<sequence>MSGSSNRFAHLADQEPVVEDGIEYWESQPASLDGVLGGFGTGSLPRIDALGSRQLLLELFPELCTVPSPLKLATVRERPARFRALDVGAGIGRVTRDVLLHLVQDVVLVEPVDKYIQEAWSRAQFQENPIDFRVPWKGVQEKKTSVTLIQSTHQSLDPLSPLSSTKFIGRVGYKPSPNELEDINSKFDVIWCQWSLGHLSNPDLVIFLGRAKQALRDPESVIIVKENVCGEIEGSTNGGVVFDDQDSSLTRSNRMFKQLFKEASLSLYLERAQEGFPEGLFEVKM</sequence>
<proteinExistence type="predicted"/>
<reference evidence="1" key="2">
    <citation type="journal article" date="2020" name="Nat. Commun.">
        <title>Large-scale genome sequencing of mycorrhizal fungi provides insights into the early evolution of symbiotic traits.</title>
        <authorList>
            <person name="Miyauchi S."/>
            <person name="Kiss E."/>
            <person name="Kuo A."/>
            <person name="Drula E."/>
            <person name="Kohler A."/>
            <person name="Sanchez-Garcia M."/>
            <person name="Morin E."/>
            <person name="Andreopoulos B."/>
            <person name="Barry K.W."/>
            <person name="Bonito G."/>
            <person name="Buee M."/>
            <person name="Carver A."/>
            <person name="Chen C."/>
            <person name="Cichocki N."/>
            <person name="Clum A."/>
            <person name="Culley D."/>
            <person name="Crous P.W."/>
            <person name="Fauchery L."/>
            <person name="Girlanda M."/>
            <person name="Hayes R.D."/>
            <person name="Keri Z."/>
            <person name="LaButti K."/>
            <person name="Lipzen A."/>
            <person name="Lombard V."/>
            <person name="Magnuson J."/>
            <person name="Maillard F."/>
            <person name="Murat C."/>
            <person name="Nolan M."/>
            <person name="Ohm R.A."/>
            <person name="Pangilinan J."/>
            <person name="Pereira M.F."/>
            <person name="Perotto S."/>
            <person name="Peter M."/>
            <person name="Pfister S."/>
            <person name="Riley R."/>
            <person name="Sitrit Y."/>
            <person name="Stielow J.B."/>
            <person name="Szollosi G."/>
            <person name="Zifcakova L."/>
            <person name="Stursova M."/>
            <person name="Spatafora J.W."/>
            <person name="Tedersoo L."/>
            <person name="Vaario L.M."/>
            <person name="Yamada A."/>
            <person name="Yan M."/>
            <person name="Wang P."/>
            <person name="Xu J."/>
            <person name="Bruns T."/>
            <person name="Baldrian P."/>
            <person name="Vilgalys R."/>
            <person name="Dunand C."/>
            <person name="Henrissat B."/>
            <person name="Grigoriev I.V."/>
            <person name="Hibbett D."/>
            <person name="Nagy L.G."/>
            <person name="Martin F.M."/>
        </authorList>
    </citation>
    <scope>NUCLEOTIDE SEQUENCE</scope>
    <source>
        <strain evidence="1">P2</strain>
    </source>
</reference>
<keyword evidence="2" id="KW-1185">Reference proteome</keyword>
<gene>
    <name evidence="1" type="ORF">BDM02DRAFT_3090968</name>
</gene>
<evidence type="ECO:0000313" key="1">
    <source>
        <dbReference type="EMBL" id="KAF9651540.1"/>
    </source>
</evidence>
<organism evidence="1 2">
    <name type="scientific">Thelephora ganbajun</name>
    <name type="common">Ganba fungus</name>
    <dbReference type="NCBI Taxonomy" id="370292"/>
    <lineage>
        <taxon>Eukaryota</taxon>
        <taxon>Fungi</taxon>
        <taxon>Dikarya</taxon>
        <taxon>Basidiomycota</taxon>
        <taxon>Agaricomycotina</taxon>
        <taxon>Agaricomycetes</taxon>
        <taxon>Thelephorales</taxon>
        <taxon>Thelephoraceae</taxon>
        <taxon>Thelephora</taxon>
    </lineage>
</organism>
<dbReference type="Proteomes" id="UP000886501">
    <property type="component" value="Unassembled WGS sequence"/>
</dbReference>
<accession>A0ACB6ZQ53</accession>
<reference evidence="1" key="1">
    <citation type="submission" date="2019-10" db="EMBL/GenBank/DDBJ databases">
        <authorList>
            <consortium name="DOE Joint Genome Institute"/>
            <person name="Kuo A."/>
            <person name="Miyauchi S."/>
            <person name="Kiss E."/>
            <person name="Drula E."/>
            <person name="Kohler A."/>
            <person name="Sanchez-Garcia M."/>
            <person name="Andreopoulos B."/>
            <person name="Barry K.W."/>
            <person name="Bonito G."/>
            <person name="Buee M."/>
            <person name="Carver A."/>
            <person name="Chen C."/>
            <person name="Cichocki N."/>
            <person name="Clum A."/>
            <person name="Culley D."/>
            <person name="Crous P.W."/>
            <person name="Fauchery L."/>
            <person name="Girlanda M."/>
            <person name="Hayes R."/>
            <person name="Keri Z."/>
            <person name="Labutti K."/>
            <person name="Lipzen A."/>
            <person name="Lombard V."/>
            <person name="Magnuson J."/>
            <person name="Maillard F."/>
            <person name="Morin E."/>
            <person name="Murat C."/>
            <person name="Nolan M."/>
            <person name="Ohm R."/>
            <person name="Pangilinan J."/>
            <person name="Pereira M."/>
            <person name="Perotto S."/>
            <person name="Peter M."/>
            <person name="Riley R."/>
            <person name="Sitrit Y."/>
            <person name="Stielow B."/>
            <person name="Szollosi G."/>
            <person name="Zifcakova L."/>
            <person name="Stursova M."/>
            <person name="Spatafora J.W."/>
            <person name="Tedersoo L."/>
            <person name="Vaario L.-M."/>
            <person name="Yamada A."/>
            <person name="Yan M."/>
            <person name="Wang P."/>
            <person name="Xu J."/>
            <person name="Bruns T."/>
            <person name="Baldrian P."/>
            <person name="Vilgalys R."/>
            <person name="Henrissat B."/>
            <person name="Grigoriev I.V."/>
            <person name="Hibbett D."/>
            <person name="Nagy L.G."/>
            <person name="Martin F.M."/>
        </authorList>
    </citation>
    <scope>NUCLEOTIDE SEQUENCE</scope>
    <source>
        <strain evidence="1">P2</strain>
    </source>
</reference>
<name>A0ACB6ZQ53_THEGA</name>